<dbReference type="InterPro" id="IPR059181">
    <property type="entry name" value="RWDD2A-B_C"/>
</dbReference>
<name>A0AAV7NUB2_PLEWA</name>
<dbReference type="Gene3D" id="3.10.110.10">
    <property type="entry name" value="Ubiquitin Conjugating Enzyme"/>
    <property type="match status" value="1"/>
</dbReference>
<organism evidence="2 3">
    <name type="scientific">Pleurodeles waltl</name>
    <name type="common">Iberian ribbed newt</name>
    <dbReference type="NCBI Taxonomy" id="8319"/>
    <lineage>
        <taxon>Eukaryota</taxon>
        <taxon>Metazoa</taxon>
        <taxon>Chordata</taxon>
        <taxon>Craniata</taxon>
        <taxon>Vertebrata</taxon>
        <taxon>Euteleostomi</taxon>
        <taxon>Amphibia</taxon>
        <taxon>Batrachia</taxon>
        <taxon>Caudata</taxon>
        <taxon>Salamandroidea</taxon>
        <taxon>Salamandridae</taxon>
        <taxon>Pleurodelinae</taxon>
        <taxon>Pleurodeles</taxon>
    </lineage>
</organism>
<dbReference type="CDD" id="cd24163">
    <property type="entry name" value="RWDD2_C"/>
    <property type="match status" value="1"/>
</dbReference>
<dbReference type="InterPro" id="IPR010541">
    <property type="entry name" value="Prp3_C"/>
</dbReference>
<dbReference type="InterPro" id="IPR017359">
    <property type="entry name" value="Phi-like"/>
</dbReference>
<dbReference type="InterPro" id="IPR006575">
    <property type="entry name" value="RWD_dom"/>
</dbReference>
<sequence length="250" mass="29125">MRSAPSSKIHFTIYLKLDVSETLEEVFSLSCSYPFRYPTVLPEIVVRAPSLTRAQQALLNTDLETYLRTCCNGEVCVLSATEWIKDHAVDYLCKELISTNRQDSKRTSPNDTLFTRLWIYSHHIYNKHKRKNILDWSKELHLSGFSMPGKPGVVCIEGLQSSCEEFWARVRRLTWKRILIRHREDIPLSGQSDDLHKEIQKQRKFSCFEEKIFDVHGTRGNHMDLGQLYQFLNEKGCADVFPMYFGIEGQ</sequence>
<keyword evidence="3" id="KW-1185">Reference proteome</keyword>
<dbReference type="PANTHER" id="PTHR15955">
    <property type="entry name" value="RWD DOMAIN CONTAINING PROTEIN 2"/>
    <property type="match status" value="1"/>
</dbReference>
<dbReference type="PROSITE" id="PS50908">
    <property type="entry name" value="RWD"/>
    <property type="match status" value="1"/>
</dbReference>
<accession>A0AAV7NUB2</accession>
<dbReference type="Proteomes" id="UP001066276">
    <property type="component" value="Chromosome 8"/>
</dbReference>
<dbReference type="PIRSF" id="PIRSF038021">
    <property type="entry name" value="UCP038021_RWDD2"/>
    <property type="match status" value="1"/>
</dbReference>
<dbReference type="PANTHER" id="PTHR15955:SF8">
    <property type="entry name" value="RWD DOMAIN-CONTAINING PROTEIN 2B-RELATED"/>
    <property type="match status" value="1"/>
</dbReference>
<evidence type="ECO:0000313" key="3">
    <source>
        <dbReference type="Proteomes" id="UP001066276"/>
    </source>
</evidence>
<evidence type="ECO:0000259" key="1">
    <source>
        <dbReference type="PROSITE" id="PS50908"/>
    </source>
</evidence>
<evidence type="ECO:0000313" key="2">
    <source>
        <dbReference type="EMBL" id="KAJ1119655.1"/>
    </source>
</evidence>
<gene>
    <name evidence="2" type="ORF">NDU88_007840</name>
</gene>
<dbReference type="EMBL" id="JANPWB010000012">
    <property type="protein sequence ID" value="KAJ1119655.1"/>
    <property type="molecule type" value="Genomic_DNA"/>
</dbReference>
<dbReference type="Pfam" id="PF05773">
    <property type="entry name" value="RWD"/>
    <property type="match status" value="1"/>
</dbReference>
<comment type="caution">
    <text evidence="2">The sequence shown here is derived from an EMBL/GenBank/DDBJ whole genome shotgun (WGS) entry which is preliminary data.</text>
</comment>
<dbReference type="InterPro" id="IPR016135">
    <property type="entry name" value="UBQ-conjugating_enzyme/RWD"/>
</dbReference>
<reference evidence="2" key="1">
    <citation type="journal article" date="2022" name="bioRxiv">
        <title>Sequencing and chromosome-scale assembly of the giantPleurodeles waltlgenome.</title>
        <authorList>
            <person name="Brown T."/>
            <person name="Elewa A."/>
            <person name="Iarovenko S."/>
            <person name="Subramanian E."/>
            <person name="Araus A.J."/>
            <person name="Petzold A."/>
            <person name="Susuki M."/>
            <person name="Suzuki K.-i.T."/>
            <person name="Hayashi T."/>
            <person name="Toyoda A."/>
            <person name="Oliveira C."/>
            <person name="Osipova E."/>
            <person name="Leigh N.D."/>
            <person name="Simon A."/>
            <person name="Yun M.H."/>
        </authorList>
    </citation>
    <scope>NUCLEOTIDE SEQUENCE</scope>
    <source>
        <strain evidence="2">20211129_DDA</strain>
        <tissue evidence="2">Liver</tissue>
    </source>
</reference>
<protein>
    <recommendedName>
        <fullName evidence="1">RWD domain-containing protein</fullName>
    </recommendedName>
</protein>
<dbReference type="Pfam" id="PF06544">
    <property type="entry name" value="Prp3_C"/>
    <property type="match status" value="1"/>
</dbReference>
<proteinExistence type="predicted"/>
<dbReference type="AlphaFoldDB" id="A0AAV7NUB2"/>
<feature type="domain" description="RWD" evidence="1">
    <location>
        <begin position="1"/>
        <end position="91"/>
    </location>
</feature>
<dbReference type="SUPFAM" id="SSF54495">
    <property type="entry name" value="UBC-like"/>
    <property type="match status" value="1"/>
</dbReference>